<protein>
    <recommendedName>
        <fullName evidence="17">Histone deacetylase</fullName>
        <ecNumber evidence="17">3.5.1.98</ecNumber>
    </recommendedName>
</protein>
<evidence type="ECO:0000256" key="12">
    <source>
        <dbReference type="ARBA" id="ARBA00023163"/>
    </source>
</evidence>
<comment type="similarity">
    <text evidence="17">Belongs to the histone deacetylase family. HD Type 1 subfamily.</text>
</comment>
<evidence type="ECO:0000256" key="13">
    <source>
        <dbReference type="ARBA" id="ARBA00023242"/>
    </source>
</evidence>
<evidence type="ECO:0000256" key="17">
    <source>
        <dbReference type="PIRNR" id="PIRNR037913"/>
    </source>
</evidence>
<keyword evidence="8 20" id="KW-0479">Metal-binding</keyword>
<keyword evidence="9 17" id="KW-0378">Hydrolase</keyword>
<dbReference type="RefSeq" id="XP_034234101.1">
    <property type="nucleotide sequence ID" value="XM_034378210.1"/>
</dbReference>
<comment type="catalytic activity">
    <reaction evidence="15">
        <text>N(6)-(2E)-butenoyl-L-lysyl-[protein] + H2O = (2E)-2-butenoate + L-lysyl-[protein]</text>
        <dbReference type="Rhea" id="RHEA:69172"/>
        <dbReference type="Rhea" id="RHEA-COMP:9752"/>
        <dbReference type="Rhea" id="RHEA-COMP:13707"/>
        <dbReference type="ChEBI" id="CHEBI:15377"/>
        <dbReference type="ChEBI" id="CHEBI:29969"/>
        <dbReference type="ChEBI" id="CHEBI:35899"/>
        <dbReference type="ChEBI" id="CHEBI:137954"/>
    </reaction>
    <physiologicalReaction direction="left-to-right" evidence="15">
        <dbReference type="Rhea" id="RHEA:69173"/>
    </physiologicalReaction>
</comment>
<evidence type="ECO:0000256" key="11">
    <source>
        <dbReference type="ARBA" id="ARBA00023015"/>
    </source>
</evidence>
<feature type="active site" description="Proton acceptor" evidence="18">
    <location>
        <position position="133"/>
    </location>
</feature>
<organism evidence="23">
    <name type="scientific">Thrips palmi</name>
    <name type="common">Melon thrips</name>
    <dbReference type="NCBI Taxonomy" id="161013"/>
    <lineage>
        <taxon>Eukaryota</taxon>
        <taxon>Metazoa</taxon>
        <taxon>Ecdysozoa</taxon>
        <taxon>Arthropoda</taxon>
        <taxon>Hexapoda</taxon>
        <taxon>Insecta</taxon>
        <taxon>Pterygota</taxon>
        <taxon>Neoptera</taxon>
        <taxon>Paraneoptera</taxon>
        <taxon>Thysanoptera</taxon>
        <taxon>Terebrantia</taxon>
        <taxon>Thripoidea</taxon>
        <taxon>Thripidae</taxon>
        <taxon>Thrips</taxon>
    </lineage>
</organism>
<dbReference type="InParanoid" id="A0A6P8YCN8"/>
<evidence type="ECO:0000256" key="8">
    <source>
        <dbReference type="ARBA" id="ARBA00022723"/>
    </source>
</evidence>
<dbReference type="PRINTS" id="PR01270">
    <property type="entry name" value="HDASUPER"/>
</dbReference>
<evidence type="ECO:0000313" key="23">
    <source>
        <dbReference type="RefSeq" id="XP_034234101.1"/>
    </source>
</evidence>
<evidence type="ECO:0000259" key="21">
    <source>
        <dbReference type="Pfam" id="PF00850"/>
    </source>
</evidence>
<evidence type="ECO:0000256" key="6">
    <source>
        <dbReference type="ARBA" id="ARBA00022490"/>
    </source>
</evidence>
<evidence type="ECO:0000313" key="22">
    <source>
        <dbReference type="Proteomes" id="UP000515158"/>
    </source>
</evidence>
<evidence type="ECO:0000256" key="4">
    <source>
        <dbReference type="ARBA" id="ARBA00004496"/>
    </source>
</evidence>
<dbReference type="Pfam" id="PF00850">
    <property type="entry name" value="Hist_deacetyl"/>
    <property type="match status" value="1"/>
</dbReference>
<feature type="binding site" evidence="20">
    <location>
        <position position="257"/>
    </location>
    <ligand>
        <name>a divalent metal cation</name>
        <dbReference type="ChEBI" id="CHEBI:60240"/>
    </ligand>
</feature>
<evidence type="ECO:0000256" key="3">
    <source>
        <dbReference type="ARBA" id="ARBA00004286"/>
    </source>
</evidence>
<feature type="binding site" evidence="20">
    <location>
        <position position="170"/>
    </location>
    <ligand>
        <name>a divalent metal cation</name>
        <dbReference type="ChEBI" id="CHEBI:60240"/>
    </ligand>
</feature>
<evidence type="ECO:0000256" key="10">
    <source>
        <dbReference type="ARBA" id="ARBA00022853"/>
    </source>
</evidence>
<dbReference type="GO" id="GO:0005737">
    <property type="term" value="C:cytoplasm"/>
    <property type="evidence" value="ECO:0007669"/>
    <property type="project" value="UniProtKB-SubCell"/>
</dbReference>
<dbReference type="GO" id="GO:0005694">
    <property type="term" value="C:chromosome"/>
    <property type="evidence" value="ECO:0007669"/>
    <property type="project" value="UniProtKB-SubCell"/>
</dbReference>
<sequence length="382" mass="42732">MKKVTFICDRSLDNQLNKLEQIADRSSLVNHLVHGYGLNSKLIVLKNVIAKDDEVLSFHSTDYINHLKDLNDVKDIDEHEDNEEEYGLGYDCPLIYGIFDYVSAVVGSSLTAARSLIDGSANIAINWYGGWHHAQRDEARGFCYANDIVCAINLLRQKFQRVLYIDLDIHHGDGVENAFEYSQNVLTFSLHKYEVGFYPGSGAITDVGRGNGKFYSVNVPLKDGIRDEAYTKIFNRLLEVLMQAFHPDTLVVQCGCDSLAGDPLGTFNLTLKGYGNCVKTILSWQKPTLFLGGGGYNITNAARCWTYLTSLILGCNIATDIPDNHFFERYGPGFDLDIAEGNRPDCNSEDDIDNCISIITGTQLICFRHYLFVQCDSKNNIA</sequence>
<gene>
    <name evidence="23" type="primary">LOC117641101</name>
</gene>
<evidence type="ECO:0000256" key="9">
    <source>
        <dbReference type="ARBA" id="ARBA00022801"/>
    </source>
</evidence>
<dbReference type="GO" id="GO:0005634">
    <property type="term" value="C:nucleus"/>
    <property type="evidence" value="ECO:0007669"/>
    <property type="project" value="UniProtKB-SubCell"/>
</dbReference>
<comment type="cofactor">
    <cofactor evidence="1">
        <name>a divalent metal cation</name>
        <dbReference type="ChEBI" id="CHEBI:60240"/>
    </cofactor>
</comment>
<feature type="binding site" evidence="19">
    <location>
        <position position="91"/>
    </location>
    <ligand>
        <name>substrate</name>
    </ligand>
</feature>
<dbReference type="PANTHER" id="PTHR10625">
    <property type="entry name" value="HISTONE DEACETYLASE HDAC1-RELATED"/>
    <property type="match status" value="1"/>
</dbReference>
<evidence type="ECO:0000256" key="20">
    <source>
        <dbReference type="PIRSR" id="PIRSR037913-3"/>
    </source>
</evidence>
<keyword evidence="22" id="KW-1185">Reference proteome</keyword>
<comment type="catalytic activity">
    <reaction evidence="16">
        <text>N(6)-acetyl-L-lysyl-[histone] + H2O = L-lysyl-[histone] + acetate</text>
        <dbReference type="Rhea" id="RHEA:58196"/>
        <dbReference type="Rhea" id="RHEA-COMP:9845"/>
        <dbReference type="Rhea" id="RHEA-COMP:11338"/>
        <dbReference type="ChEBI" id="CHEBI:15377"/>
        <dbReference type="ChEBI" id="CHEBI:29969"/>
        <dbReference type="ChEBI" id="CHEBI:30089"/>
        <dbReference type="ChEBI" id="CHEBI:61930"/>
        <dbReference type="EC" id="3.5.1.98"/>
    </reaction>
    <physiologicalReaction direction="left-to-right" evidence="16">
        <dbReference type="Rhea" id="RHEA:58197"/>
    </physiologicalReaction>
</comment>
<dbReference type="GeneID" id="117641101"/>
<dbReference type="SUPFAM" id="SSF52768">
    <property type="entry name" value="Arginase/deacetylase"/>
    <property type="match status" value="1"/>
</dbReference>
<feature type="domain" description="Histone deacetylase" evidence="21">
    <location>
        <begin position="24"/>
        <end position="310"/>
    </location>
</feature>
<keyword evidence="13 17" id="KW-0539">Nucleus</keyword>
<feature type="binding site" evidence="19">
    <location>
        <position position="141"/>
    </location>
    <ligand>
        <name>substrate</name>
    </ligand>
</feature>
<dbReference type="Gene3D" id="3.40.800.20">
    <property type="entry name" value="Histone deacetylase domain"/>
    <property type="match status" value="1"/>
</dbReference>
<evidence type="ECO:0000256" key="15">
    <source>
        <dbReference type="ARBA" id="ARBA00049193"/>
    </source>
</evidence>
<evidence type="ECO:0000256" key="19">
    <source>
        <dbReference type="PIRSR" id="PIRSR037913-2"/>
    </source>
</evidence>
<evidence type="ECO:0000256" key="2">
    <source>
        <dbReference type="ARBA" id="ARBA00004123"/>
    </source>
</evidence>
<dbReference type="PRINTS" id="PR01271">
    <property type="entry name" value="HISDACETLASE"/>
</dbReference>
<name>A0A6P8YCN8_THRPL</name>
<feature type="binding site" evidence="19">
    <location>
        <position position="296"/>
    </location>
    <ligand>
        <name>substrate</name>
    </ligand>
</feature>
<dbReference type="Proteomes" id="UP000515158">
    <property type="component" value="Unplaced"/>
</dbReference>
<dbReference type="InterPro" id="IPR023696">
    <property type="entry name" value="Ureohydrolase_dom_sf"/>
</dbReference>
<dbReference type="GO" id="GO:0141221">
    <property type="term" value="F:histone deacetylase activity, hydrolytic mechanism"/>
    <property type="evidence" value="ECO:0007669"/>
    <property type="project" value="UniProtKB-EC"/>
</dbReference>
<dbReference type="InterPro" id="IPR037138">
    <property type="entry name" value="His_deacetylse_dom_sf"/>
</dbReference>
<evidence type="ECO:0000256" key="14">
    <source>
        <dbReference type="ARBA" id="ARBA00049136"/>
    </source>
</evidence>
<dbReference type="GO" id="GO:0046872">
    <property type="term" value="F:metal ion binding"/>
    <property type="evidence" value="ECO:0007669"/>
    <property type="project" value="UniProtKB-KW"/>
</dbReference>
<dbReference type="InterPro" id="IPR023801">
    <property type="entry name" value="His_deacetylse_dom"/>
</dbReference>
<dbReference type="GO" id="GO:0031507">
    <property type="term" value="P:heterochromatin formation"/>
    <property type="evidence" value="ECO:0007669"/>
    <property type="project" value="TreeGrafter"/>
</dbReference>
<comment type="catalytic activity">
    <reaction evidence="14">
        <text>N(6)-acetyl-L-lysyl-[protein] + H2O = L-lysyl-[protein] + acetate</text>
        <dbReference type="Rhea" id="RHEA:58108"/>
        <dbReference type="Rhea" id="RHEA-COMP:9752"/>
        <dbReference type="Rhea" id="RHEA-COMP:10731"/>
        <dbReference type="ChEBI" id="CHEBI:15377"/>
        <dbReference type="ChEBI" id="CHEBI:29969"/>
        <dbReference type="ChEBI" id="CHEBI:30089"/>
        <dbReference type="ChEBI" id="CHEBI:61930"/>
    </reaction>
    <physiologicalReaction direction="left-to-right" evidence="14">
        <dbReference type="Rhea" id="RHEA:58109"/>
    </physiologicalReaction>
</comment>
<evidence type="ECO:0000256" key="5">
    <source>
        <dbReference type="ARBA" id="ARBA00022454"/>
    </source>
</evidence>
<dbReference type="EC" id="3.5.1.98" evidence="17"/>
<dbReference type="AlphaFoldDB" id="A0A6P8YCN8"/>
<reference evidence="23" key="1">
    <citation type="submission" date="2025-08" db="UniProtKB">
        <authorList>
            <consortium name="RefSeq"/>
        </authorList>
    </citation>
    <scope>IDENTIFICATION</scope>
    <source>
        <tissue evidence="23">Total insect</tissue>
    </source>
</reference>
<dbReference type="OrthoDB" id="73273at2759"/>
<keyword evidence="7" id="KW-0678">Repressor</keyword>
<evidence type="ECO:0000256" key="18">
    <source>
        <dbReference type="PIRSR" id="PIRSR037913-1"/>
    </source>
</evidence>
<evidence type="ECO:0000256" key="16">
    <source>
        <dbReference type="ARBA" id="ARBA00049416"/>
    </source>
</evidence>
<proteinExistence type="inferred from homology"/>
<accession>A0A6P8YCN8</accession>
<keyword evidence="5" id="KW-0158">Chromosome</keyword>
<evidence type="ECO:0000256" key="7">
    <source>
        <dbReference type="ARBA" id="ARBA00022491"/>
    </source>
</evidence>
<keyword evidence="11 17" id="KW-0805">Transcription regulation</keyword>
<feature type="binding site" evidence="20">
    <location>
        <position position="168"/>
    </location>
    <ligand>
        <name>a divalent metal cation</name>
        <dbReference type="ChEBI" id="CHEBI:60240"/>
    </ligand>
</feature>
<keyword evidence="12 17" id="KW-0804">Transcription</keyword>
<dbReference type="PIRSF" id="PIRSF037913">
    <property type="entry name" value="His_deacetylse_1"/>
    <property type="match status" value="1"/>
</dbReference>
<keyword evidence="10 17" id="KW-0156">Chromatin regulator</keyword>
<dbReference type="PANTHER" id="PTHR10625:SF14">
    <property type="entry name" value="HISTONE DEACETYLASE 8"/>
    <property type="match status" value="1"/>
</dbReference>
<evidence type="ECO:0000256" key="1">
    <source>
        <dbReference type="ARBA" id="ARBA00001968"/>
    </source>
</evidence>
<keyword evidence="6" id="KW-0963">Cytoplasm</keyword>
<dbReference type="InterPro" id="IPR003084">
    <property type="entry name" value="HDAC_I/II"/>
</dbReference>
<comment type="subcellular location">
    <subcellularLocation>
        <location evidence="3">Chromosome</location>
    </subcellularLocation>
    <subcellularLocation>
        <location evidence="4">Cytoplasm</location>
    </subcellularLocation>
    <subcellularLocation>
        <location evidence="2 17">Nucleus</location>
    </subcellularLocation>
</comment>
<dbReference type="KEGG" id="tpal:117641101"/>
<dbReference type="InterPro" id="IPR000286">
    <property type="entry name" value="HDACs"/>
</dbReference>